<protein>
    <submittedName>
        <fullName evidence="2">Helix-turn-helix domain-containing protein</fullName>
    </submittedName>
</protein>
<reference evidence="2" key="2">
    <citation type="submission" date="2020-02" db="EMBL/GenBank/DDBJ databases">
        <authorList>
            <consortium name="NCBI Pathogen Detection Project"/>
        </authorList>
    </citation>
    <scope>NUCLEOTIDE SEQUENCE</scope>
    <source>
        <strain evidence="2">MA.CK_01/00000941</strain>
    </source>
</reference>
<dbReference type="InterPro" id="IPR009057">
    <property type="entry name" value="Homeodomain-like_sf"/>
</dbReference>
<comment type="caution">
    <text evidence="2">The sequence shown here is derived from an EMBL/GenBank/DDBJ whole genome shotgun (WGS) entry which is preliminary data.</text>
</comment>
<evidence type="ECO:0000313" key="2">
    <source>
        <dbReference type="EMBL" id="HAF2207220.1"/>
    </source>
</evidence>
<feature type="region of interest" description="Disordered" evidence="1">
    <location>
        <begin position="1"/>
        <end position="20"/>
    </location>
</feature>
<dbReference type="EMBL" id="DAAUOA010000069">
    <property type="protein sequence ID" value="HAF2207220.1"/>
    <property type="molecule type" value="Genomic_DNA"/>
</dbReference>
<name>A0A743TWN7_SALER</name>
<dbReference type="SUPFAM" id="SSF46689">
    <property type="entry name" value="Homeodomain-like"/>
    <property type="match status" value="1"/>
</dbReference>
<sequence length="63" mass="7342">MKAELTTEQKAIPENLQRQSHDHHIRDRIRCVLLSSEGWSTAMIAQSRRIHEATVLRHIDVVE</sequence>
<evidence type="ECO:0000256" key="1">
    <source>
        <dbReference type="SAM" id="MobiDB-lite"/>
    </source>
</evidence>
<accession>A0A743TWN7</accession>
<organism evidence="2">
    <name type="scientific">Salmonella enterica</name>
    <name type="common">Salmonella choleraesuis</name>
    <dbReference type="NCBI Taxonomy" id="28901"/>
    <lineage>
        <taxon>Bacteria</taxon>
        <taxon>Pseudomonadati</taxon>
        <taxon>Pseudomonadota</taxon>
        <taxon>Gammaproteobacteria</taxon>
        <taxon>Enterobacterales</taxon>
        <taxon>Enterobacteriaceae</taxon>
        <taxon>Salmonella</taxon>
    </lineage>
</organism>
<reference evidence="2" key="1">
    <citation type="journal article" date="2018" name="Genome Biol.">
        <title>SKESA: strategic k-mer extension for scrupulous assemblies.</title>
        <authorList>
            <person name="Souvorov A."/>
            <person name="Agarwala R."/>
            <person name="Lipman D.J."/>
        </authorList>
    </citation>
    <scope>NUCLEOTIDE SEQUENCE</scope>
    <source>
        <strain evidence="2">MA.CK_01/00000941</strain>
    </source>
</reference>
<proteinExistence type="predicted"/>
<gene>
    <name evidence="2" type="ORF">G8N85_005347</name>
</gene>
<dbReference type="AlphaFoldDB" id="A0A743TWN7"/>